<dbReference type="Gene3D" id="3.90.56.10">
    <property type="entry name" value="Monooxygenase component MmoB/DmpM"/>
    <property type="match status" value="1"/>
</dbReference>
<dbReference type="SUPFAM" id="SSF56029">
    <property type="entry name" value="Monooxygenase (hydroxylase) regulatory protein"/>
    <property type="match status" value="1"/>
</dbReference>
<proteinExistence type="inferred from homology"/>
<dbReference type="Pfam" id="PF02406">
    <property type="entry name" value="MmoB_DmpM"/>
    <property type="match status" value="1"/>
</dbReference>
<dbReference type="RefSeq" id="WP_132430695.1">
    <property type="nucleotide sequence ID" value="NZ_SMFZ01000002.1"/>
</dbReference>
<dbReference type="EMBL" id="SMFZ01000002">
    <property type="protein sequence ID" value="TCK22023.1"/>
    <property type="molecule type" value="Genomic_DNA"/>
</dbReference>
<organism evidence="2 3">
    <name type="scientific">Pseudonocardia endophytica</name>
    <dbReference type="NCBI Taxonomy" id="401976"/>
    <lineage>
        <taxon>Bacteria</taxon>
        <taxon>Bacillati</taxon>
        <taxon>Actinomycetota</taxon>
        <taxon>Actinomycetes</taxon>
        <taxon>Pseudonocardiales</taxon>
        <taxon>Pseudonocardiaceae</taxon>
        <taxon>Pseudonocardia</taxon>
    </lineage>
</organism>
<sequence length="100" mass="11076">MKNPVGPILSLGDETDQIIAAIEDDNPHTEIEVIDRGSYVRIQGEDRLVLTEATLQEYLGSDYRIRSLENLMSSFTGRAITASDKITWERKGAPKEGTPA</sequence>
<keyword evidence="3" id="KW-1185">Reference proteome</keyword>
<keyword evidence="2" id="KW-0503">Monooxygenase</keyword>
<evidence type="ECO:0000313" key="3">
    <source>
        <dbReference type="Proteomes" id="UP000295560"/>
    </source>
</evidence>
<dbReference type="Proteomes" id="UP000295560">
    <property type="component" value="Unassembled WGS sequence"/>
</dbReference>
<comment type="similarity">
    <text evidence="1">Belongs to the TmoD/XamoD family.</text>
</comment>
<name>A0A4R1HLW6_PSEEN</name>
<dbReference type="GO" id="GO:0004497">
    <property type="term" value="F:monooxygenase activity"/>
    <property type="evidence" value="ECO:0007669"/>
    <property type="project" value="UniProtKB-KW"/>
</dbReference>
<gene>
    <name evidence="2" type="ORF">EV378_6020</name>
</gene>
<protein>
    <submittedName>
        <fullName evidence="2">Toluene monooxygenase system protein D</fullName>
    </submittedName>
</protein>
<dbReference type="InterPro" id="IPR003454">
    <property type="entry name" value="MOase_MmoB_DmpM"/>
</dbReference>
<dbReference type="AlphaFoldDB" id="A0A4R1HLW6"/>
<accession>A0A4R1HLW6</accession>
<reference evidence="2 3" key="1">
    <citation type="submission" date="2019-03" db="EMBL/GenBank/DDBJ databases">
        <title>Sequencing the genomes of 1000 actinobacteria strains.</title>
        <authorList>
            <person name="Klenk H.-P."/>
        </authorList>
    </citation>
    <scope>NUCLEOTIDE SEQUENCE [LARGE SCALE GENOMIC DNA]</scope>
    <source>
        <strain evidence="2 3">DSM 44969</strain>
    </source>
</reference>
<dbReference type="OrthoDB" id="9805636at2"/>
<keyword evidence="2" id="KW-0560">Oxidoreductase</keyword>
<dbReference type="InterPro" id="IPR036889">
    <property type="entry name" value="mOase_MmoB_DmpM_sf"/>
</dbReference>
<evidence type="ECO:0000313" key="2">
    <source>
        <dbReference type="EMBL" id="TCK22023.1"/>
    </source>
</evidence>
<comment type="caution">
    <text evidence="2">The sequence shown here is derived from an EMBL/GenBank/DDBJ whole genome shotgun (WGS) entry which is preliminary data.</text>
</comment>
<evidence type="ECO:0000256" key="1">
    <source>
        <dbReference type="ARBA" id="ARBA00006313"/>
    </source>
</evidence>